<dbReference type="PROSITE" id="PS51186">
    <property type="entry name" value="GNAT"/>
    <property type="match status" value="1"/>
</dbReference>
<accession>A0A972K1F9</accession>
<dbReference type="Gene3D" id="3.40.630.30">
    <property type="match status" value="1"/>
</dbReference>
<dbReference type="Proteomes" id="UP000641588">
    <property type="component" value="Unassembled WGS sequence"/>
</dbReference>
<evidence type="ECO:0000313" key="5">
    <source>
        <dbReference type="Proteomes" id="UP000641588"/>
    </source>
</evidence>
<keyword evidence="5" id="KW-1185">Reference proteome</keyword>
<sequence length="171" mass="19437">MPRRIGQAAHGDGVRKIAIIIKEASREEMSVVHRIMHEAFEQYAGVLVPPSGALSETIEDILHKIEGRGAAILVWDGLEPVGSARFYYVENYMYIGRVAVLPAHRGKGIARYMLSYLEEIARSHSYSETRVEVRLSLPENVDYYKKLQYQIINEQSYPGGEDSWYTMSKSI</sequence>
<reference evidence="4" key="1">
    <citation type="submission" date="2019-10" db="EMBL/GenBank/DDBJ databases">
        <title>Description of Paenibacillus glebae sp. nov.</title>
        <authorList>
            <person name="Carlier A."/>
            <person name="Qi S."/>
        </authorList>
    </citation>
    <scope>NUCLEOTIDE SEQUENCE</scope>
    <source>
        <strain evidence="4">LMG 31456</strain>
    </source>
</reference>
<keyword evidence="2" id="KW-0012">Acyltransferase</keyword>
<dbReference type="InterPro" id="IPR050832">
    <property type="entry name" value="Bact_Acetyltransf"/>
</dbReference>
<dbReference type="GO" id="GO:0016747">
    <property type="term" value="F:acyltransferase activity, transferring groups other than amino-acyl groups"/>
    <property type="evidence" value="ECO:0007669"/>
    <property type="project" value="InterPro"/>
</dbReference>
<proteinExistence type="predicted"/>
<dbReference type="Pfam" id="PF00583">
    <property type="entry name" value="Acetyltransf_1"/>
    <property type="match status" value="1"/>
</dbReference>
<keyword evidence="1" id="KW-0808">Transferase</keyword>
<evidence type="ECO:0000313" key="4">
    <source>
        <dbReference type="EMBL" id="NOU96654.1"/>
    </source>
</evidence>
<dbReference type="AlphaFoldDB" id="A0A972K1F9"/>
<dbReference type="EMBL" id="WHOD01000101">
    <property type="protein sequence ID" value="NOU96654.1"/>
    <property type="molecule type" value="Genomic_DNA"/>
</dbReference>
<dbReference type="RefSeq" id="WP_171654892.1">
    <property type="nucleotide sequence ID" value="NZ_WHOD01000101.1"/>
</dbReference>
<name>A0A972K1F9_9BACL</name>
<gene>
    <name evidence="4" type="ORF">GC093_26040</name>
</gene>
<dbReference type="CDD" id="cd04301">
    <property type="entry name" value="NAT_SF"/>
    <property type="match status" value="1"/>
</dbReference>
<dbReference type="InterPro" id="IPR016181">
    <property type="entry name" value="Acyl_CoA_acyltransferase"/>
</dbReference>
<feature type="domain" description="N-acetyltransferase" evidence="3">
    <location>
        <begin position="19"/>
        <end position="171"/>
    </location>
</feature>
<evidence type="ECO:0000256" key="1">
    <source>
        <dbReference type="ARBA" id="ARBA00022679"/>
    </source>
</evidence>
<dbReference type="PANTHER" id="PTHR43877:SF2">
    <property type="entry name" value="AMINOALKYLPHOSPHONATE N-ACETYLTRANSFERASE-RELATED"/>
    <property type="match status" value="1"/>
</dbReference>
<dbReference type="SUPFAM" id="SSF55729">
    <property type="entry name" value="Acyl-CoA N-acyltransferases (Nat)"/>
    <property type="match status" value="1"/>
</dbReference>
<comment type="caution">
    <text evidence="4">The sequence shown here is derived from an EMBL/GenBank/DDBJ whole genome shotgun (WGS) entry which is preliminary data.</text>
</comment>
<protein>
    <submittedName>
        <fullName evidence="4">GNAT family N-acetyltransferase</fullName>
    </submittedName>
</protein>
<organism evidence="4 5">
    <name type="scientific">Paenibacillus foliorum</name>
    <dbReference type="NCBI Taxonomy" id="2654974"/>
    <lineage>
        <taxon>Bacteria</taxon>
        <taxon>Bacillati</taxon>
        <taxon>Bacillota</taxon>
        <taxon>Bacilli</taxon>
        <taxon>Bacillales</taxon>
        <taxon>Paenibacillaceae</taxon>
        <taxon>Paenibacillus</taxon>
    </lineage>
</organism>
<evidence type="ECO:0000256" key="2">
    <source>
        <dbReference type="ARBA" id="ARBA00023315"/>
    </source>
</evidence>
<dbReference type="InterPro" id="IPR000182">
    <property type="entry name" value="GNAT_dom"/>
</dbReference>
<dbReference type="PANTHER" id="PTHR43877">
    <property type="entry name" value="AMINOALKYLPHOSPHONATE N-ACETYLTRANSFERASE-RELATED-RELATED"/>
    <property type="match status" value="1"/>
</dbReference>
<evidence type="ECO:0000259" key="3">
    <source>
        <dbReference type="PROSITE" id="PS51186"/>
    </source>
</evidence>